<reference evidence="5 6" key="1">
    <citation type="submission" date="2016-07" db="EMBL/GenBank/DDBJ databases">
        <title>Pervasive Adenine N6-methylation of Active Genes in Fungi.</title>
        <authorList>
            <consortium name="DOE Joint Genome Institute"/>
            <person name="Mondo S.J."/>
            <person name="Dannebaum R.O."/>
            <person name="Kuo R.C."/>
            <person name="Labutti K."/>
            <person name="Haridas S."/>
            <person name="Kuo A."/>
            <person name="Salamov A."/>
            <person name="Ahrendt S.R."/>
            <person name="Lipzen A."/>
            <person name="Sullivan W."/>
            <person name="Andreopoulos W.B."/>
            <person name="Clum A."/>
            <person name="Lindquist E."/>
            <person name="Daum C."/>
            <person name="Ramamoorthy G.K."/>
            <person name="Gryganskyi A."/>
            <person name="Culley D."/>
            <person name="Magnuson J.K."/>
            <person name="James T.Y."/>
            <person name="O'Malley M.A."/>
            <person name="Stajich J.E."/>
            <person name="Spatafora J.W."/>
            <person name="Visel A."/>
            <person name="Grigoriev I.V."/>
        </authorList>
    </citation>
    <scope>NUCLEOTIDE SEQUENCE [LARGE SCALE GENOMIC DNA]</scope>
    <source>
        <strain evidence="5 6">CBS 931.73</strain>
    </source>
</reference>
<feature type="region of interest" description="Disordered" evidence="2">
    <location>
        <begin position="132"/>
        <end position="172"/>
    </location>
</feature>
<dbReference type="EMBL" id="MCFE01000155">
    <property type="protein sequence ID" value="ORX96414.1"/>
    <property type="molecule type" value="Genomic_DNA"/>
</dbReference>
<organism evidence="5 6">
    <name type="scientific">Basidiobolus meristosporus CBS 931.73</name>
    <dbReference type="NCBI Taxonomy" id="1314790"/>
    <lineage>
        <taxon>Eukaryota</taxon>
        <taxon>Fungi</taxon>
        <taxon>Fungi incertae sedis</taxon>
        <taxon>Zoopagomycota</taxon>
        <taxon>Entomophthoromycotina</taxon>
        <taxon>Basidiobolomycetes</taxon>
        <taxon>Basidiobolales</taxon>
        <taxon>Basidiobolaceae</taxon>
        <taxon>Basidiobolus</taxon>
    </lineage>
</organism>
<proteinExistence type="predicted"/>
<evidence type="ECO:0000256" key="1">
    <source>
        <dbReference type="ARBA" id="ARBA00022729"/>
    </source>
</evidence>
<evidence type="ECO:0000313" key="6">
    <source>
        <dbReference type="Proteomes" id="UP000193498"/>
    </source>
</evidence>
<evidence type="ECO:0000259" key="4">
    <source>
        <dbReference type="Pfam" id="PF10342"/>
    </source>
</evidence>
<feature type="signal peptide" evidence="3">
    <location>
        <begin position="1"/>
        <end position="20"/>
    </location>
</feature>
<evidence type="ECO:0000313" key="5">
    <source>
        <dbReference type="EMBL" id="ORX96414.1"/>
    </source>
</evidence>
<dbReference type="AlphaFoldDB" id="A0A1Y1YFN2"/>
<gene>
    <name evidence="5" type="ORF">K493DRAFT_300936</name>
</gene>
<evidence type="ECO:0000256" key="3">
    <source>
        <dbReference type="SAM" id="SignalP"/>
    </source>
</evidence>
<keyword evidence="1 3" id="KW-0732">Signal</keyword>
<accession>A0A1Y1YFN2</accession>
<dbReference type="InParanoid" id="A0A1Y1YFN2"/>
<keyword evidence="6" id="KW-1185">Reference proteome</keyword>
<name>A0A1Y1YFN2_9FUNG</name>
<dbReference type="Pfam" id="PF10342">
    <property type="entry name" value="Kre9_KNH"/>
    <property type="match status" value="1"/>
</dbReference>
<comment type="caution">
    <text evidence="5">The sequence shown here is derived from an EMBL/GenBank/DDBJ whole genome shotgun (WGS) entry which is preliminary data.</text>
</comment>
<sequence length="204" mass="22457">MRGFFWRVLWALALYQAVECDIVFTSPANAIWEAGSEKLITWNDTGIRISPPIVDLALMFGANNNGQLVTGIQNNVDTRSGFYRWLIPATSAQGSDYFIRMSKGTFIVYSSYFQIQASAGLPTGIIDPMNPGNNVLPTGTPESSWNTDQNSRNNMDHFGNNTASNNRRGDNSSTGHSISLNILSLAQYLIAVSSTVVQLYIHLI</sequence>
<feature type="domain" description="Yeast cell wall synthesis Kre9/Knh1-like N-terminal" evidence="4">
    <location>
        <begin position="28"/>
        <end position="115"/>
    </location>
</feature>
<feature type="chain" id="PRO_5012395257" description="Yeast cell wall synthesis Kre9/Knh1-like N-terminal domain-containing protein" evidence="3">
    <location>
        <begin position="21"/>
        <end position="204"/>
    </location>
</feature>
<dbReference type="Proteomes" id="UP000193498">
    <property type="component" value="Unassembled WGS sequence"/>
</dbReference>
<dbReference type="InterPro" id="IPR018466">
    <property type="entry name" value="Kre9/Knh1-like_N"/>
</dbReference>
<evidence type="ECO:0000256" key="2">
    <source>
        <dbReference type="SAM" id="MobiDB-lite"/>
    </source>
</evidence>
<protein>
    <recommendedName>
        <fullName evidence="4">Yeast cell wall synthesis Kre9/Knh1-like N-terminal domain-containing protein</fullName>
    </recommendedName>
</protein>